<keyword evidence="4" id="KW-1185">Reference proteome</keyword>
<sequence>MTKRWVSILVVFTASLLLVQALPTKGNAYVEIDRSFRSELARHSIYSSIAYCEQLKKEKCWPTNQAELRPNAFVACCPNKPADLVITSHFKSSKYGLYGYIGYSNLHKEVVFAFKGTDKDMSIITDIMRFQMEYPYPNLPNSWLDKLEYVIESYMFGGVEVHSGFLKAFLQIRDIAYERLEELALMLKPLGKDYKLIITGHSMGGAVATIAAMELKRLYINPNLKDVLTPVKSLIPRSNNSPNINIARVTNYKDPVVGSNPKWLNSMHNPREIYLNEKGLAVYCHDVNGLKLTEDPNCNIGTVTSPLIDTVLGLTTIDEELVKAHNIEEYHRILTIS</sequence>
<evidence type="ECO:0000313" key="4">
    <source>
        <dbReference type="Proteomes" id="UP001479436"/>
    </source>
</evidence>
<dbReference type="SUPFAM" id="SSF53474">
    <property type="entry name" value="alpha/beta-Hydrolases"/>
    <property type="match status" value="1"/>
</dbReference>
<dbReference type="InterPro" id="IPR029058">
    <property type="entry name" value="AB_hydrolase_fold"/>
</dbReference>
<dbReference type="EMBL" id="JASJQH010009140">
    <property type="protein sequence ID" value="KAK9681063.1"/>
    <property type="molecule type" value="Genomic_DNA"/>
</dbReference>
<name>A0ABR2VMM7_9FUNG</name>
<organism evidence="3 4">
    <name type="scientific">Basidiobolus ranarum</name>
    <dbReference type="NCBI Taxonomy" id="34480"/>
    <lineage>
        <taxon>Eukaryota</taxon>
        <taxon>Fungi</taxon>
        <taxon>Fungi incertae sedis</taxon>
        <taxon>Zoopagomycota</taxon>
        <taxon>Entomophthoromycotina</taxon>
        <taxon>Basidiobolomycetes</taxon>
        <taxon>Basidiobolales</taxon>
        <taxon>Basidiobolaceae</taxon>
        <taxon>Basidiobolus</taxon>
    </lineage>
</organism>
<dbReference type="PANTHER" id="PTHR45856:SF24">
    <property type="entry name" value="FUNGAL LIPASE-LIKE DOMAIN-CONTAINING PROTEIN"/>
    <property type="match status" value="1"/>
</dbReference>
<accession>A0ABR2VMM7</accession>
<keyword evidence="1" id="KW-0732">Signal</keyword>
<dbReference type="Proteomes" id="UP001479436">
    <property type="component" value="Unassembled WGS sequence"/>
</dbReference>
<feature type="chain" id="PRO_5046582204" description="Fungal lipase-type domain-containing protein" evidence="1">
    <location>
        <begin position="22"/>
        <end position="337"/>
    </location>
</feature>
<proteinExistence type="predicted"/>
<gene>
    <name evidence="3" type="ORF">K7432_015761</name>
</gene>
<evidence type="ECO:0000259" key="2">
    <source>
        <dbReference type="Pfam" id="PF01764"/>
    </source>
</evidence>
<dbReference type="InterPro" id="IPR051218">
    <property type="entry name" value="Sec_MonoDiacylglyc_Lipase"/>
</dbReference>
<comment type="caution">
    <text evidence="3">The sequence shown here is derived from an EMBL/GenBank/DDBJ whole genome shotgun (WGS) entry which is preliminary data.</text>
</comment>
<evidence type="ECO:0000256" key="1">
    <source>
        <dbReference type="SAM" id="SignalP"/>
    </source>
</evidence>
<dbReference type="Gene3D" id="3.40.50.1820">
    <property type="entry name" value="alpha/beta hydrolase"/>
    <property type="match status" value="1"/>
</dbReference>
<dbReference type="PANTHER" id="PTHR45856">
    <property type="entry name" value="ALPHA/BETA-HYDROLASES SUPERFAMILY PROTEIN"/>
    <property type="match status" value="1"/>
</dbReference>
<protein>
    <recommendedName>
        <fullName evidence="2">Fungal lipase-type domain-containing protein</fullName>
    </recommendedName>
</protein>
<feature type="signal peptide" evidence="1">
    <location>
        <begin position="1"/>
        <end position="21"/>
    </location>
</feature>
<dbReference type="Pfam" id="PF01764">
    <property type="entry name" value="Lipase_3"/>
    <property type="match status" value="1"/>
</dbReference>
<reference evidence="3 4" key="1">
    <citation type="submission" date="2023-04" db="EMBL/GenBank/DDBJ databases">
        <title>Genome of Basidiobolus ranarum AG-B5.</title>
        <authorList>
            <person name="Stajich J.E."/>
            <person name="Carter-House D."/>
            <person name="Gryganskyi A."/>
        </authorList>
    </citation>
    <scope>NUCLEOTIDE SEQUENCE [LARGE SCALE GENOMIC DNA]</scope>
    <source>
        <strain evidence="3 4">AG-B5</strain>
    </source>
</reference>
<dbReference type="InterPro" id="IPR002921">
    <property type="entry name" value="Fungal_lipase-type"/>
</dbReference>
<feature type="domain" description="Fungal lipase-type" evidence="2">
    <location>
        <begin position="111"/>
        <end position="226"/>
    </location>
</feature>
<evidence type="ECO:0000313" key="3">
    <source>
        <dbReference type="EMBL" id="KAK9681063.1"/>
    </source>
</evidence>
<dbReference type="CDD" id="cd00519">
    <property type="entry name" value="Lipase_3"/>
    <property type="match status" value="1"/>
</dbReference>